<dbReference type="PANTHER" id="PTHR47027">
    <property type="entry name" value="REVERSE TRANSCRIPTASE DOMAIN-CONTAINING PROTEIN"/>
    <property type="match status" value="1"/>
</dbReference>
<evidence type="ECO:0000256" key="1">
    <source>
        <dbReference type="SAM" id="Coils"/>
    </source>
</evidence>
<evidence type="ECO:0000313" key="3">
    <source>
        <dbReference type="EMBL" id="KAG7295938.1"/>
    </source>
</evidence>
<keyword evidence="4" id="KW-1185">Reference proteome</keyword>
<reference evidence="3 4" key="1">
    <citation type="submission" date="2021-06" db="EMBL/GenBank/DDBJ databases">
        <title>A haploid diamondback moth (Plutella xylostella L.) genome assembly resolves 31 chromosomes and identifies a diamide resistance mutation.</title>
        <authorList>
            <person name="Ward C.M."/>
            <person name="Perry K.D."/>
            <person name="Baker G."/>
            <person name="Powis K."/>
            <person name="Heckel D.G."/>
            <person name="Baxter S.W."/>
        </authorList>
    </citation>
    <scope>NUCLEOTIDE SEQUENCE [LARGE SCALE GENOMIC DNA]</scope>
    <source>
        <strain evidence="3 4">LV</strain>
        <tissue evidence="3">Single pupa</tissue>
    </source>
</reference>
<dbReference type="InterPro" id="IPR036691">
    <property type="entry name" value="Endo/exonu/phosph_ase_sf"/>
</dbReference>
<dbReference type="InterPro" id="IPR000477">
    <property type="entry name" value="RT_dom"/>
</dbReference>
<feature type="coiled-coil region" evidence="1">
    <location>
        <begin position="208"/>
        <end position="243"/>
    </location>
</feature>
<dbReference type="EMBL" id="JAHIBW010000029">
    <property type="protein sequence ID" value="KAG7295938.1"/>
    <property type="molecule type" value="Genomic_DNA"/>
</dbReference>
<dbReference type="Gene3D" id="3.30.70.270">
    <property type="match status" value="1"/>
</dbReference>
<dbReference type="CDD" id="cd01650">
    <property type="entry name" value="RT_nLTR_like"/>
    <property type="match status" value="1"/>
</dbReference>
<evidence type="ECO:0000259" key="2">
    <source>
        <dbReference type="PROSITE" id="PS50878"/>
    </source>
</evidence>
<dbReference type="Gene3D" id="3.60.10.10">
    <property type="entry name" value="Endonuclease/exonuclease/phosphatase"/>
    <property type="match status" value="1"/>
</dbReference>
<proteinExistence type="predicted"/>
<sequence length="830" mass="96063">MNAMIGKEEAFVPTIGKHSKHDQSNDNGIRLINFASSKSMVVKSTMFPHKEIHKGTWKSPDGRTVNQIDHILVDLRHKSVVEDVRAYRGPDCGSDHYMLGVKMRAKIKLAKKHRKPTEEPFDTEALKDLNMRTTFKIELGNRFKHLQVEENIDSEWAVIKATIKDTALKVLGKRKKRKRRKWWTDECDRASEEKRHYRLLAEQDEEWKAKYEEVKKATRNTIRKAKKEHLENLVKDMETLMNANATRKFYQELRSVKKGYQPTSQFLEDSEGNLVTDEDNRKDMWLKYFQELLNCPPVNDQSLGIGEGENQAEVQPPSIDEVVGAITRLKNNKCPGIDNITAEVWKHCGNEVQARIHKLILKIWETERQPDEWNVGVICPIHKKGSRKRCSNYRGIALLPTAYKILSYILLRRLEPYAEETLGDYQCGFRRNRSTVDQIFLLKQLMEKKWEYAQDIHALFVDFTKAYDSVDREILFKILLVFKMPRKLVSMIKVATGISRMRVKVDGDLTDAFSVVTGLKQGDALSPALFNLVLEYVIQKVLTHDGGVQLNGQHKVIGYADDLALLGESEREVQEAAKILEEEAHRVGLRISTEKTEYLHMTRYRGNHEVRKNLQVGETAYKGVAKFKYLGCTITDTNTREQEIDIRVQNALRCSAALHKVLVSKLLSRKTKIRIYKTVIRPILMYGSEAWTLTLKEENKLLVAERKVMRKMLGPTRREDGSWRVRKNQEIEDLISEPNILGQIKSQRLRWLGHLQRMGEDRAAKRAYLGVPSGRRPVGRPKYRWSDEVGKDLRQLQAGDWRATAQDRDQWRLLVSEAKIHFGSLSQRSK</sequence>
<comment type="caution">
    <text evidence="3">The sequence shown here is derived from an EMBL/GenBank/DDBJ whole genome shotgun (WGS) entry which is preliminary data.</text>
</comment>
<keyword evidence="1" id="KW-0175">Coiled coil</keyword>
<evidence type="ECO:0000313" key="4">
    <source>
        <dbReference type="Proteomes" id="UP000823941"/>
    </source>
</evidence>
<name>A0ABQ7PT25_PLUXY</name>
<protein>
    <recommendedName>
        <fullName evidence="2">Reverse transcriptase domain-containing protein</fullName>
    </recommendedName>
</protein>
<dbReference type="Pfam" id="PF00078">
    <property type="entry name" value="RVT_1"/>
    <property type="match status" value="1"/>
</dbReference>
<dbReference type="InterPro" id="IPR043128">
    <property type="entry name" value="Rev_trsase/Diguanyl_cyclase"/>
</dbReference>
<dbReference type="PROSITE" id="PS50878">
    <property type="entry name" value="RT_POL"/>
    <property type="match status" value="1"/>
</dbReference>
<dbReference type="SUPFAM" id="SSF56672">
    <property type="entry name" value="DNA/RNA polymerases"/>
    <property type="match status" value="1"/>
</dbReference>
<organism evidence="3 4">
    <name type="scientific">Plutella xylostella</name>
    <name type="common">Diamondback moth</name>
    <name type="synonym">Plutella maculipennis</name>
    <dbReference type="NCBI Taxonomy" id="51655"/>
    <lineage>
        <taxon>Eukaryota</taxon>
        <taxon>Metazoa</taxon>
        <taxon>Ecdysozoa</taxon>
        <taxon>Arthropoda</taxon>
        <taxon>Hexapoda</taxon>
        <taxon>Insecta</taxon>
        <taxon>Pterygota</taxon>
        <taxon>Neoptera</taxon>
        <taxon>Endopterygota</taxon>
        <taxon>Lepidoptera</taxon>
        <taxon>Glossata</taxon>
        <taxon>Ditrysia</taxon>
        <taxon>Yponomeutoidea</taxon>
        <taxon>Plutellidae</taxon>
        <taxon>Plutella</taxon>
    </lineage>
</organism>
<dbReference type="Proteomes" id="UP000823941">
    <property type="component" value="Chromosome 29"/>
</dbReference>
<accession>A0ABQ7PT25</accession>
<feature type="domain" description="Reverse transcriptase" evidence="2">
    <location>
        <begin position="362"/>
        <end position="634"/>
    </location>
</feature>
<dbReference type="InterPro" id="IPR043502">
    <property type="entry name" value="DNA/RNA_pol_sf"/>
</dbReference>
<gene>
    <name evidence="3" type="ORF">JYU34_021026</name>
</gene>
<dbReference type="PANTHER" id="PTHR47027:SF20">
    <property type="entry name" value="REVERSE TRANSCRIPTASE-LIKE PROTEIN WITH RNA-DIRECTED DNA POLYMERASE DOMAIN"/>
    <property type="match status" value="1"/>
</dbReference>